<keyword evidence="5 6" id="KW-0472">Membrane</keyword>
<dbReference type="InterPro" id="IPR002067">
    <property type="entry name" value="MCP"/>
</dbReference>
<evidence type="ECO:0000256" key="3">
    <source>
        <dbReference type="ARBA" id="ARBA00022692"/>
    </source>
</evidence>
<dbReference type="Proteomes" id="UP001146120">
    <property type="component" value="Unassembled WGS sequence"/>
</dbReference>
<comment type="caution">
    <text evidence="9">The sequence shown here is derived from an EMBL/GenBank/DDBJ whole genome shotgun (WGS) entry which is preliminary data.</text>
</comment>
<name>A0AAV2YBU1_9STRA</name>
<evidence type="ECO:0000313" key="9">
    <source>
        <dbReference type="EMBL" id="DAZ92567.1"/>
    </source>
</evidence>
<feature type="repeat" description="Solcar" evidence="6">
    <location>
        <begin position="115"/>
        <end position="201"/>
    </location>
</feature>
<evidence type="ECO:0000256" key="2">
    <source>
        <dbReference type="ARBA" id="ARBA00022448"/>
    </source>
</evidence>
<gene>
    <name evidence="9" type="ORF">N0F65_012797</name>
</gene>
<dbReference type="GO" id="GO:0055085">
    <property type="term" value="P:transmembrane transport"/>
    <property type="evidence" value="ECO:0007669"/>
    <property type="project" value="InterPro"/>
</dbReference>
<keyword evidence="10" id="KW-1185">Reference proteome</keyword>
<dbReference type="InterPro" id="IPR018108">
    <property type="entry name" value="MCP_transmembrane"/>
</dbReference>
<proteinExistence type="inferred from homology"/>
<dbReference type="Gene3D" id="1.50.40.10">
    <property type="entry name" value="Mitochondrial carrier domain"/>
    <property type="match status" value="1"/>
</dbReference>
<feature type="transmembrane region" description="Helical" evidence="8">
    <location>
        <begin position="173"/>
        <end position="195"/>
    </location>
</feature>
<evidence type="ECO:0000313" key="10">
    <source>
        <dbReference type="Proteomes" id="UP001146120"/>
    </source>
</evidence>
<evidence type="ECO:0008006" key="11">
    <source>
        <dbReference type="Google" id="ProtNLM"/>
    </source>
</evidence>
<keyword evidence="4" id="KW-0677">Repeat</keyword>
<comment type="subcellular location">
    <subcellularLocation>
        <location evidence="1">Membrane</location>
        <topology evidence="1">Multi-pass membrane protein</topology>
    </subcellularLocation>
</comment>
<keyword evidence="3 6" id="KW-0812">Transmembrane</keyword>
<accession>A0AAV2YBU1</accession>
<reference evidence="9" key="1">
    <citation type="submission" date="2022-11" db="EMBL/GenBank/DDBJ databases">
        <authorList>
            <person name="Morgan W.R."/>
            <person name="Tartar A."/>
        </authorList>
    </citation>
    <scope>NUCLEOTIDE SEQUENCE</scope>
    <source>
        <strain evidence="9">ARSEF 373</strain>
    </source>
</reference>
<evidence type="ECO:0000256" key="1">
    <source>
        <dbReference type="ARBA" id="ARBA00004141"/>
    </source>
</evidence>
<evidence type="ECO:0000256" key="5">
    <source>
        <dbReference type="ARBA" id="ARBA00023136"/>
    </source>
</evidence>
<dbReference type="Pfam" id="PF00153">
    <property type="entry name" value="Mito_carr"/>
    <property type="match status" value="3"/>
</dbReference>
<protein>
    <recommendedName>
        <fullName evidence="11">Mitochondrial thiamine pyrophosphate carrier 1</fullName>
    </recommendedName>
</protein>
<dbReference type="GO" id="GO:0016020">
    <property type="term" value="C:membrane"/>
    <property type="evidence" value="ECO:0007669"/>
    <property type="project" value="UniProtKB-SubCell"/>
</dbReference>
<evidence type="ECO:0000256" key="6">
    <source>
        <dbReference type="PROSITE-ProRule" id="PRU00282"/>
    </source>
</evidence>
<evidence type="ECO:0000256" key="8">
    <source>
        <dbReference type="SAM" id="Phobius"/>
    </source>
</evidence>
<dbReference type="InterPro" id="IPR023395">
    <property type="entry name" value="MCP_dom_sf"/>
</dbReference>
<dbReference type="SUPFAM" id="SSF103506">
    <property type="entry name" value="Mitochondrial carrier"/>
    <property type="match status" value="1"/>
</dbReference>
<dbReference type="AlphaFoldDB" id="A0AAV2YBU1"/>
<reference evidence="9" key="2">
    <citation type="journal article" date="2023" name="Microbiol Resour">
        <title>Decontamination and Annotation of the Draft Genome Sequence of the Oomycete Lagenidium giganteum ARSEF 373.</title>
        <authorList>
            <person name="Morgan W.R."/>
            <person name="Tartar A."/>
        </authorList>
    </citation>
    <scope>NUCLEOTIDE SEQUENCE</scope>
    <source>
        <strain evidence="9">ARSEF 373</strain>
    </source>
</reference>
<dbReference type="PRINTS" id="PR00926">
    <property type="entry name" value="MITOCARRIER"/>
</dbReference>
<evidence type="ECO:0000256" key="7">
    <source>
        <dbReference type="RuleBase" id="RU000488"/>
    </source>
</evidence>
<evidence type="ECO:0000256" key="4">
    <source>
        <dbReference type="ARBA" id="ARBA00022737"/>
    </source>
</evidence>
<keyword evidence="2 7" id="KW-0813">Transport</keyword>
<feature type="repeat" description="Solcar" evidence="6">
    <location>
        <begin position="213"/>
        <end position="308"/>
    </location>
</feature>
<dbReference type="PANTHER" id="PTHR24089">
    <property type="entry name" value="SOLUTE CARRIER FAMILY 25"/>
    <property type="match status" value="1"/>
</dbReference>
<dbReference type="PROSITE" id="PS50920">
    <property type="entry name" value="SOLCAR"/>
    <property type="match status" value="3"/>
</dbReference>
<feature type="repeat" description="Solcar" evidence="6">
    <location>
        <begin position="13"/>
        <end position="106"/>
    </location>
</feature>
<organism evidence="9 10">
    <name type="scientific">Lagenidium giganteum</name>
    <dbReference type="NCBI Taxonomy" id="4803"/>
    <lineage>
        <taxon>Eukaryota</taxon>
        <taxon>Sar</taxon>
        <taxon>Stramenopiles</taxon>
        <taxon>Oomycota</taxon>
        <taxon>Peronosporomycetes</taxon>
        <taxon>Pythiales</taxon>
        <taxon>Pythiaceae</taxon>
    </lineage>
</organism>
<keyword evidence="8" id="KW-1133">Transmembrane helix</keyword>
<comment type="similarity">
    <text evidence="7">Belongs to the mitochondrial carrier (TC 2.A.29) family.</text>
</comment>
<dbReference type="EMBL" id="DAKRPA010000435">
    <property type="protein sequence ID" value="DAZ92567.1"/>
    <property type="molecule type" value="Genomic_DNA"/>
</dbReference>
<feature type="transmembrane region" description="Helical" evidence="8">
    <location>
        <begin position="215"/>
        <end position="237"/>
    </location>
</feature>
<sequence length="321" mass="34646">MARPRDANVDAGTSASHAAIAGAIAGGATRLIAAPLDLIKIRFQVQQAPISGRAPDAKYVSFVQSLRSIHAEEGLRSFWRGNLSATALWVSYSGIQFGCYRELNLLVPPDVAANHKTLVSSVNGAIAGVVATTVTYPLDLFRTVFASQGMPRRFQSLRALTEHTLQTQGVHGLYSGLSPTLFQIAPYMGLSFGIYSSLNAMTASHMDLDTGGLGWALSFVGTGAVAGLVSKLAVYPLDTIKKRMQMRQVQRHVSYGVIPHYTTSWQCFVDILRREGVVGLYKGTYPSLLKSVVTHSSTFATYEVALLAIEHLSDHGSVWAD</sequence>